<evidence type="ECO:0000256" key="2">
    <source>
        <dbReference type="ARBA" id="ARBA00022737"/>
    </source>
</evidence>
<gene>
    <name evidence="6" type="ORF">GBAR_LOCUS753</name>
</gene>
<feature type="signal peptide" evidence="4">
    <location>
        <begin position="1"/>
        <end position="19"/>
    </location>
</feature>
<keyword evidence="4" id="KW-0732">Signal</keyword>
<dbReference type="InterPro" id="IPR001298">
    <property type="entry name" value="Filamin/ABP280_rpt"/>
</dbReference>
<dbReference type="PROSITE" id="PS50021">
    <property type="entry name" value="CH"/>
    <property type="match status" value="2"/>
</dbReference>
<dbReference type="PANTHER" id="PTHR38537">
    <property type="entry name" value="JITTERBUG, ISOFORM N"/>
    <property type="match status" value="1"/>
</dbReference>
<dbReference type="SUPFAM" id="SSF47576">
    <property type="entry name" value="Calponin-homology domain, CH-domain"/>
    <property type="match status" value="2"/>
</dbReference>
<dbReference type="GO" id="GO:0051015">
    <property type="term" value="F:actin filament binding"/>
    <property type="evidence" value="ECO:0007669"/>
    <property type="project" value="InterPro"/>
</dbReference>
<keyword evidence="7" id="KW-1185">Reference proteome</keyword>
<dbReference type="Pfam" id="PF00307">
    <property type="entry name" value="CH"/>
    <property type="match status" value="3"/>
</dbReference>
<dbReference type="PROSITE" id="PS50194">
    <property type="entry name" value="FILAMIN_REPEAT"/>
    <property type="match status" value="2"/>
</dbReference>
<dbReference type="SMART" id="SM00033">
    <property type="entry name" value="CH"/>
    <property type="match status" value="3"/>
</dbReference>
<dbReference type="Gene3D" id="2.60.40.10">
    <property type="entry name" value="Immunoglobulins"/>
    <property type="match status" value="2"/>
</dbReference>
<dbReference type="Pfam" id="PF00630">
    <property type="entry name" value="Filamin"/>
    <property type="match status" value="2"/>
</dbReference>
<dbReference type="Proteomes" id="UP001174909">
    <property type="component" value="Unassembled WGS sequence"/>
</dbReference>
<sequence length="617" mass="69025">MGVSASLSLPFLHLFSVLLQKFKKFAGMADASPNEILDLEQEPQRPITAGSYSEKRAEFRQHRGVFSLLAAHPETRPTPKKTTGKEDAEWVKVQMNTFMKWANSILQKGGHPPMTNLIEDMKDGVVLISLLEILTGKEIGMKYHKQPKTRVQMVDNLQVAFKFMEAEKLEHTSMNPNDIVDGNLKLLLGILWRFIFKYQISGNLHKPRLSRPNSDWSDGVKLSALVNYCKPGLIPNWDQKDPQNAFENIHNAISLAHEHFTIPEVLHAEDLAVEKPDRQAAMTYLSYFCCPGSPGEKVLMEWIELVIPEVKITNFTSDWKDGESLCALVSAFAPSAISREALEGKSNVEITRAAMEAAKEQFNISCLSSPEEFTSPTCDQLSVMVYLSHFRFIKEERRKLPYLSALGSGITGTEIGTEAQLQIEGEMLDGSIVEVRVQSPDLGEVEVHEIPVRSGTPGFQYRPTVPGTYTVEVKYSGEHVKGSPYKVRHLPPLDSVTGGRGLHRACVGRQAEFTVDVSNLGEGVLNFRILDPDDMPLDNVHMTEATAEYTVTYTPWRSGDHKIQLEWDCTPVTDEIDVDESFNTLECTYTVSVFDISKCVVRGSWALGGNYWGARLV</sequence>
<feature type="chain" id="PRO_5041289956" evidence="4">
    <location>
        <begin position="20"/>
        <end position="617"/>
    </location>
</feature>
<dbReference type="InterPro" id="IPR013783">
    <property type="entry name" value="Ig-like_fold"/>
</dbReference>
<feature type="repeat" description="Filamin" evidence="3">
    <location>
        <begin position="395"/>
        <end position="489"/>
    </location>
</feature>
<comment type="similarity">
    <text evidence="1">Belongs to the filamin family.</text>
</comment>
<dbReference type="SMART" id="SM00557">
    <property type="entry name" value="IG_FLMN"/>
    <property type="match status" value="2"/>
</dbReference>
<dbReference type="InterPro" id="IPR014756">
    <property type="entry name" value="Ig_E-set"/>
</dbReference>
<feature type="domain" description="Calponin-homology (CH)" evidence="5">
    <location>
        <begin position="293"/>
        <end position="395"/>
    </location>
</feature>
<keyword evidence="2" id="KW-0677">Repeat</keyword>
<evidence type="ECO:0000259" key="5">
    <source>
        <dbReference type="PROSITE" id="PS50021"/>
    </source>
</evidence>
<evidence type="ECO:0000313" key="7">
    <source>
        <dbReference type="Proteomes" id="UP001174909"/>
    </source>
</evidence>
<comment type="caution">
    <text evidence="6">The sequence shown here is derived from an EMBL/GenBank/DDBJ whole genome shotgun (WGS) entry which is preliminary data.</text>
</comment>
<dbReference type="InterPro" id="IPR001715">
    <property type="entry name" value="CH_dom"/>
</dbReference>
<evidence type="ECO:0000256" key="1">
    <source>
        <dbReference type="ARBA" id="ARBA00009238"/>
    </source>
</evidence>
<evidence type="ECO:0000256" key="3">
    <source>
        <dbReference type="PROSITE-ProRule" id="PRU00087"/>
    </source>
</evidence>
<feature type="repeat" description="Filamin" evidence="3">
    <location>
        <begin position="499"/>
        <end position="572"/>
    </location>
</feature>
<dbReference type="EMBL" id="CASHTH010000116">
    <property type="protein sequence ID" value="CAI7991461.1"/>
    <property type="molecule type" value="Genomic_DNA"/>
</dbReference>
<protein>
    <submittedName>
        <fullName evidence="6">Gelation factor</fullName>
    </submittedName>
</protein>
<evidence type="ECO:0000313" key="6">
    <source>
        <dbReference type="EMBL" id="CAI7991461.1"/>
    </source>
</evidence>
<evidence type="ECO:0000256" key="4">
    <source>
        <dbReference type="SAM" id="SignalP"/>
    </source>
</evidence>
<dbReference type="PANTHER" id="PTHR38537:SF16">
    <property type="entry name" value="CALPONIN-HOMOLOGY (CH) DOMAIN-CONTAINING PROTEIN"/>
    <property type="match status" value="1"/>
</dbReference>
<dbReference type="InterPro" id="IPR017868">
    <property type="entry name" value="Filamin/ABP280_repeat-like"/>
</dbReference>
<organism evidence="6 7">
    <name type="scientific">Geodia barretti</name>
    <name type="common">Barrett's horny sponge</name>
    <dbReference type="NCBI Taxonomy" id="519541"/>
    <lineage>
        <taxon>Eukaryota</taxon>
        <taxon>Metazoa</taxon>
        <taxon>Porifera</taxon>
        <taxon>Demospongiae</taxon>
        <taxon>Heteroscleromorpha</taxon>
        <taxon>Tetractinellida</taxon>
        <taxon>Astrophorina</taxon>
        <taxon>Geodiidae</taxon>
        <taxon>Geodia</taxon>
    </lineage>
</organism>
<reference evidence="6" key="1">
    <citation type="submission" date="2023-03" db="EMBL/GenBank/DDBJ databases">
        <authorList>
            <person name="Steffen K."/>
            <person name="Cardenas P."/>
        </authorList>
    </citation>
    <scope>NUCLEOTIDE SEQUENCE</scope>
</reference>
<accession>A0AA35QTH6</accession>
<feature type="domain" description="Calponin-homology (CH)" evidence="5">
    <location>
        <begin position="92"/>
        <end position="199"/>
    </location>
</feature>
<dbReference type="InterPro" id="IPR044801">
    <property type="entry name" value="Filamin"/>
</dbReference>
<proteinExistence type="inferred from homology"/>
<name>A0AA35QTH6_GEOBA</name>
<dbReference type="SUPFAM" id="SSF81296">
    <property type="entry name" value="E set domains"/>
    <property type="match status" value="2"/>
</dbReference>
<dbReference type="Gene3D" id="1.10.418.10">
    <property type="entry name" value="Calponin-like domain"/>
    <property type="match status" value="3"/>
</dbReference>
<dbReference type="InterPro" id="IPR036872">
    <property type="entry name" value="CH_dom_sf"/>
</dbReference>
<dbReference type="GO" id="GO:0030036">
    <property type="term" value="P:actin cytoskeleton organization"/>
    <property type="evidence" value="ECO:0007669"/>
    <property type="project" value="InterPro"/>
</dbReference>
<dbReference type="AlphaFoldDB" id="A0AA35QTH6"/>